<dbReference type="UniPathway" id="UPA00028">
    <property type="reaction ID" value="UER00003"/>
</dbReference>
<dbReference type="Gene3D" id="3.20.20.60">
    <property type="entry name" value="Phosphoenolpyruvate-binding domains"/>
    <property type="match status" value="1"/>
</dbReference>
<organism evidence="6">
    <name type="scientific">Blastocystis hominis</name>
    <dbReference type="NCBI Taxonomy" id="12968"/>
    <lineage>
        <taxon>Eukaryota</taxon>
        <taxon>Sar</taxon>
        <taxon>Stramenopiles</taxon>
        <taxon>Bigyra</taxon>
        <taxon>Opalozoa</taxon>
        <taxon>Opalinata</taxon>
        <taxon>Blastocystidae</taxon>
        <taxon>Blastocystis</taxon>
    </lineage>
</organism>
<evidence type="ECO:0000313" key="7">
    <source>
        <dbReference type="Proteomes" id="UP000008312"/>
    </source>
</evidence>
<dbReference type="GO" id="GO:0015940">
    <property type="term" value="P:pantothenate biosynthetic process"/>
    <property type="evidence" value="ECO:0007669"/>
    <property type="project" value="UniProtKB-UniPathway"/>
</dbReference>
<keyword evidence="4" id="KW-0808">Transferase</keyword>
<evidence type="ECO:0000256" key="1">
    <source>
        <dbReference type="ARBA" id="ARBA00005033"/>
    </source>
</evidence>
<keyword evidence="7" id="KW-1185">Reference proteome</keyword>
<dbReference type="GO" id="GO:0000287">
    <property type="term" value="F:magnesium ion binding"/>
    <property type="evidence" value="ECO:0007669"/>
    <property type="project" value="TreeGrafter"/>
</dbReference>
<dbReference type="InterPro" id="IPR003700">
    <property type="entry name" value="Pantoate_hydroxy_MeTrfase"/>
</dbReference>
<dbReference type="SUPFAM" id="SSF51621">
    <property type="entry name" value="Phosphoenolpyruvate/pyruvate domain"/>
    <property type="match status" value="1"/>
</dbReference>
<accession>D8M6X1</accession>
<dbReference type="InParanoid" id="D8M6X1"/>
<dbReference type="Pfam" id="PF02548">
    <property type="entry name" value="Pantoate_transf"/>
    <property type="match status" value="1"/>
</dbReference>
<dbReference type="NCBIfam" id="TIGR00222">
    <property type="entry name" value="panB"/>
    <property type="match status" value="1"/>
</dbReference>
<dbReference type="Proteomes" id="UP000008312">
    <property type="component" value="Unassembled WGS sequence"/>
</dbReference>
<dbReference type="InterPro" id="IPR015813">
    <property type="entry name" value="Pyrv/PenolPyrv_kinase-like_dom"/>
</dbReference>
<name>D8M6X1_BLAHO</name>
<dbReference type="OrthoDB" id="425211at2759"/>
<dbReference type="PANTHER" id="PTHR20881:SF0">
    <property type="entry name" value="3-METHYL-2-OXOBUTANOATE HYDROXYMETHYLTRANSFERASE"/>
    <property type="match status" value="1"/>
</dbReference>
<proteinExistence type="inferred from homology"/>
<dbReference type="CDD" id="cd06557">
    <property type="entry name" value="KPHMT-like"/>
    <property type="match status" value="1"/>
</dbReference>
<dbReference type="FunFam" id="3.20.20.60:FF:000003">
    <property type="entry name" value="3-methyl-2-oxobutanoate hydroxymethyltransferase"/>
    <property type="match status" value="1"/>
</dbReference>
<dbReference type="EMBL" id="FN668663">
    <property type="protein sequence ID" value="CBK23810.2"/>
    <property type="molecule type" value="Genomic_DNA"/>
</dbReference>
<protein>
    <recommendedName>
        <fullName evidence="3">3-methyl-2-oxobutanoate hydroxymethyltransferase</fullName>
        <ecNumber evidence="3">2.1.2.11</ecNumber>
    </recommendedName>
</protein>
<sequence length="337" mass="36699">MLSIPKSLYCFTRSSTLICGLRGFSEVAKPRRKVTVSTIASKYRKGEKITMSTAYTYPEALWVDQAGIDMILVGDSVGMTEMGYSTTLPVQLEDTLLFCKCVSRGAKFPLLIGDMPFGSYEESISQCIHNCIRVIKEGQMDAIKLEGGVRRKNEVAALSQCGIAVQGHIGLTPQSIGAMGGFKIQGKTFDGVMKLIEDAKALEAAGCFSLVLECVPELVGDILTKSVHIPTIGIGAGAHCSGQVLVLHDMLGLLDHPMKRKSPPSFCKQFGNVAELAHGALSQYREEVKNGTFPAPENNTYKITDEEREKMMELLAKVEKAAGIKMESENDETTKLY</sequence>
<dbReference type="GO" id="GO:0003864">
    <property type="term" value="F:3-methyl-2-oxobutanoate hydroxymethyltransferase activity"/>
    <property type="evidence" value="ECO:0007669"/>
    <property type="project" value="UniProtKB-EC"/>
</dbReference>
<dbReference type="PANTHER" id="PTHR20881">
    <property type="entry name" value="3-METHYL-2-OXOBUTANOATE HYDROXYMETHYLTRANSFERASE"/>
    <property type="match status" value="1"/>
</dbReference>
<dbReference type="OMA" id="VLVWTDM"/>
<dbReference type="InterPro" id="IPR040442">
    <property type="entry name" value="Pyrv_kinase-like_dom_sf"/>
</dbReference>
<evidence type="ECO:0000256" key="5">
    <source>
        <dbReference type="ARBA" id="ARBA00049172"/>
    </source>
</evidence>
<gene>
    <name evidence="6" type="ORF">GSBLH_T00003619001</name>
</gene>
<dbReference type="HAMAP" id="MF_00156">
    <property type="entry name" value="PanB"/>
    <property type="match status" value="1"/>
</dbReference>
<dbReference type="GO" id="GO:0005739">
    <property type="term" value="C:mitochondrion"/>
    <property type="evidence" value="ECO:0007669"/>
    <property type="project" value="TreeGrafter"/>
</dbReference>
<evidence type="ECO:0000313" key="6">
    <source>
        <dbReference type="EMBL" id="CBK23810.2"/>
    </source>
</evidence>
<comment type="catalytic activity">
    <reaction evidence="5">
        <text>(6R)-5,10-methylene-5,6,7,8-tetrahydrofolate + 3-methyl-2-oxobutanoate + H2O = 2-dehydropantoate + (6S)-5,6,7,8-tetrahydrofolate</text>
        <dbReference type="Rhea" id="RHEA:11824"/>
        <dbReference type="ChEBI" id="CHEBI:11561"/>
        <dbReference type="ChEBI" id="CHEBI:11851"/>
        <dbReference type="ChEBI" id="CHEBI:15377"/>
        <dbReference type="ChEBI" id="CHEBI:15636"/>
        <dbReference type="ChEBI" id="CHEBI:57453"/>
        <dbReference type="EC" id="2.1.2.11"/>
    </reaction>
</comment>
<comment type="similarity">
    <text evidence="2">Belongs to the PanB family.</text>
</comment>
<dbReference type="EC" id="2.1.2.11" evidence="3"/>
<dbReference type="RefSeq" id="XP_012897858.1">
    <property type="nucleotide sequence ID" value="XM_013042404.1"/>
</dbReference>
<comment type="pathway">
    <text evidence="1">Cofactor biosynthesis; (R)-pantothenate biosynthesis; (R)-pantoate from 3-methyl-2-oxobutanoate: step 1/2.</text>
</comment>
<evidence type="ECO:0000256" key="4">
    <source>
        <dbReference type="ARBA" id="ARBA00022679"/>
    </source>
</evidence>
<reference evidence="6" key="1">
    <citation type="submission" date="2010-02" db="EMBL/GenBank/DDBJ databases">
        <title>Sequencing and annotation of the Blastocystis hominis genome.</title>
        <authorList>
            <person name="Wincker P."/>
        </authorList>
    </citation>
    <scope>NUCLEOTIDE SEQUENCE</scope>
    <source>
        <strain evidence="6">Singapore isolate B</strain>
    </source>
</reference>
<dbReference type="NCBIfam" id="NF001452">
    <property type="entry name" value="PRK00311.1"/>
    <property type="match status" value="1"/>
</dbReference>
<evidence type="ECO:0000256" key="2">
    <source>
        <dbReference type="ARBA" id="ARBA00008676"/>
    </source>
</evidence>
<evidence type="ECO:0000256" key="3">
    <source>
        <dbReference type="ARBA" id="ARBA00012618"/>
    </source>
</evidence>
<dbReference type="GeneID" id="24920706"/>
<dbReference type="AlphaFoldDB" id="D8M6X1"/>